<comment type="caution">
    <text evidence="1">The sequence shown here is derived from an EMBL/GenBank/DDBJ whole genome shotgun (WGS) entry which is preliminary data.</text>
</comment>
<sequence length="253" mass="28740">RDAESRRACIAKAVSDLSNLNERLASNKTRIKTIVAVEKAARTIIGNARAVRWIDFEVTETTNERYRQDKRGRPSNKTRYRKLTQIVHRVSFKVREDVVAADACSDGCFPLVTNQKDLTGAEVLVAYKYQPNLERRHSQLKGVQLVAPVFLKDPARIEGLLCCHFIALVVQALIEREIRNAMADHSLKELSLYPEDRACKAPSAARILEIFNGATRDYLYDKNGEIVQIFYPKLSKLQLQVLDLLGISPNRFK</sequence>
<gene>
    <name evidence="1" type="ORF">B1B_00590</name>
</gene>
<reference evidence="1" key="2">
    <citation type="journal article" date="2014" name="ISME J.">
        <title>Microbial stratification in low pH oxic and suboxic macroscopic growths along an acid mine drainage.</title>
        <authorList>
            <person name="Mendez-Garcia C."/>
            <person name="Mesa V."/>
            <person name="Sprenger R.R."/>
            <person name="Richter M."/>
            <person name="Diez M.S."/>
            <person name="Solano J."/>
            <person name="Bargiela R."/>
            <person name="Golyshina O.V."/>
            <person name="Manteca A."/>
            <person name="Ramos J.L."/>
            <person name="Gallego J.R."/>
            <person name="Llorente I."/>
            <person name="Martins Dos Santos V.A."/>
            <person name="Jensen O.N."/>
            <person name="Pelaez A.I."/>
            <person name="Sanchez J."/>
            <person name="Ferrer M."/>
        </authorList>
    </citation>
    <scope>NUCLEOTIDE SEQUENCE</scope>
</reference>
<accession>T1C913</accession>
<dbReference type="AlphaFoldDB" id="T1C913"/>
<dbReference type="PANTHER" id="PTHR34614">
    <property type="match status" value="1"/>
</dbReference>
<proteinExistence type="predicted"/>
<protein>
    <submittedName>
        <fullName evidence="1">Transposase</fullName>
    </submittedName>
</protein>
<dbReference type="EMBL" id="AUZY01000452">
    <property type="protein sequence ID" value="EQD78672.1"/>
    <property type="molecule type" value="Genomic_DNA"/>
</dbReference>
<reference evidence="1" key="1">
    <citation type="submission" date="2013-08" db="EMBL/GenBank/DDBJ databases">
        <authorList>
            <person name="Mendez C."/>
            <person name="Richter M."/>
            <person name="Ferrer M."/>
            <person name="Sanchez J."/>
        </authorList>
    </citation>
    <scope>NUCLEOTIDE SEQUENCE</scope>
</reference>
<feature type="non-terminal residue" evidence="1">
    <location>
        <position position="1"/>
    </location>
</feature>
<evidence type="ECO:0000313" key="1">
    <source>
        <dbReference type="EMBL" id="EQD78672.1"/>
    </source>
</evidence>
<dbReference type="PANTHER" id="PTHR34614:SF2">
    <property type="entry name" value="TRANSPOSASE IS4-LIKE DOMAIN-CONTAINING PROTEIN"/>
    <property type="match status" value="1"/>
</dbReference>
<name>T1C913_9ZZZZ</name>
<organism evidence="1">
    <name type="scientific">mine drainage metagenome</name>
    <dbReference type="NCBI Taxonomy" id="410659"/>
    <lineage>
        <taxon>unclassified sequences</taxon>
        <taxon>metagenomes</taxon>
        <taxon>ecological metagenomes</taxon>
    </lineage>
</organism>